<dbReference type="Proteomes" id="UP000481861">
    <property type="component" value="Unassembled WGS sequence"/>
</dbReference>
<dbReference type="OrthoDB" id="1658288at2759"/>
<dbReference type="AlphaFoldDB" id="A0A7C8HZT6"/>
<dbReference type="InterPro" id="IPR011990">
    <property type="entry name" value="TPR-like_helical_dom_sf"/>
</dbReference>
<feature type="non-terminal residue" evidence="1">
    <location>
        <position position="62"/>
    </location>
</feature>
<accession>A0A7C8HZT6</accession>
<comment type="caution">
    <text evidence="1">The sequence shown here is derived from an EMBL/GenBank/DDBJ whole genome shotgun (WGS) entry which is preliminary data.</text>
</comment>
<dbReference type="Gene3D" id="1.25.40.10">
    <property type="entry name" value="Tetratricopeptide repeat domain"/>
    <property type="match status" value="1"/>
</dbReference>
<feature type="non-terminal residue" evidence="1">
    <location>
        <position position="1"/>
    </location>
</feature>
<name>A0A7C8HZT6_9PLEO</name>
<dbReference type="EMBL" id="JAADJZ010000026">
    <property type="protein sequence ID" value="KAF2866649.1"/>
    <property type="molecule type" value="Genomic_DNA"/>
</dbReference>
<dbReference type="PANTHER" id="PTHR46082">
    <property type="entry name" value="ATP/GTP-BINDING PROTEIN-RELATED"/>
    <property type="match status" value="1"/>
</dbReference>
<dbReference type="SUPFAM" id="SSF48452">
    <property type="entry name" value="TPR-like"/>
    <property type="match status" value="1"/>
</dbReference>
<gene>
    <name evidence="1" type="ORF">BDV95DRAFT_447091</name>
</gene>
<keyword evidence="2" id="KW-1185">Reference proteome</keyword>
<sequence length="62" mass="7076">HLYTLNSLSNLGAFLLRQGRYDEAEAMLRKAFSGKKKQFGWGHPSTLKSMANLVKMYNDQGR</sequence>
<evidence type="ECO:0000313" key="2">
    <source>
        <dbReference type="Proteomes" id="UP000481861"/>
    </source>
</evidence>
<evidence type="ECO:0000313" key="1">
    <source>
        <dbReference type="EMBL" id="KAF2866649.1"/>
    </source>
</evidence>
<dbReference type="PANTHER" id="PTHR46082:SF6">
    <property type="entry name" value="AAA+ ATPASE DOMAIN-CONTAINING PROTEIN-RELATED"/>
    <property type="match status" value="1"/>
</dbReference>
<dbReference type="InterPro" id="IPR053137">
    <property type="entry name" value="NLR-like"/>
</dbReference>
<proteinExistence type="predicted"/>
<reference evidence="1 2" key="1">
    <citation type="submission" date="2020-01" db="EMBL/GenBank/DDBJ databases">
        <authorList>
            <consortium name="DOE Joint Genome Institute"/>
            <person name="Haridas S."/>
            <person name="Albert R."/>
            <person name="Binder M."/>
            <person name="Bloem J."/>
            <person name="Labutti K."/>
            <person name="Salamov A."/>
            <person name="Andreopoulos B."/>
            <person name="Baker S.E."/>
            <person name="Barry K."/>
            <person name="Bills G."/>
            <person name="Bluhm B.H."/>
            <person name="Cannon C."/>
            <person name="Castanera R."/>
            <person name="Culley D.E."/>
            <person name="Daum C."/>
            <person name="Ezra D."/>
            <person name="Gonzalez J.B."/>
            <person name="Henrissat B."/>
            <person name="Kuo A."/>
            <person name="Liang C."/>
            <person name="Lipzen A."/>
            <person name="Lutzoni F."/>
            <person name="Magnuson J."/>
            <person name="Mondo S."/>
            <person name="Nolan M."/>
            <person name="Ohm R."/>
            <person name="Pangilinan J."/>
            <person name="Park H.-J.H."/>
            <person name="Ramirez L."/>
            <person name="Alfaro M."/>
            <person name="Sun H."/>
            <person name="Tritt A."/>
            <person name="Yoshinaga Y."/>
            <person name="Zwiers L.-H.L."/>
            <person name="Turgeon B.G."/>
            <person name="Goodwin S.B."/>
            <person name="Spatafora J.W."/>
            <person name="Crous P.W."/>
            <person name="Grigoriev I.V."/>
        </authorList>
    </citation>
    <scope>NUCLEOTIDE SEQUENCE [LARGE SCALE GENOMIC DNA]</scope>
    <source>
        <strain evidence="1 2">CBS 611.86</strain>
    </source>
</reference>
<protein>
    <submittedName>
        <fullName evidence="1">Uncharacterized protein</fullName>
    </submittedName>
</protein>
<organism evidence="1 2">
    <name type="scientific">Massariosphaeria phaeospora</name>
    <dbReference type="NCBI Taxonomy" id="100035"/>
    <lineage>
        <taxon>Eukaryota</taxon>
        <taxon>Fungi</taxon>
        <taxon>Dikarya</taxon>
        <taxon>Ascomycota</taxon>
        <taxon>Pezizomycotina</taxon>
        <taxon>Dothideomycetes</taxon>
        <taxon>Pleosporomycetidae</taxon>
        <taxon>Pleosporales</taxon>
        <taxon>Pleosporales incertae sedis</taxon>
        <taxon>Massariosphaeria</taxon>
    </lineage>
</organism>
<dbReference type="Pfam" id="PF13424">
    <property type="entry name" value="TPR_12"/>
    <property type="match status" value="1"/>
</dbReference>